<keyword evidence="1" id="KW-0812">Transmembrane</keyword>
<sequence length="257" mass="31219">MHNIKFNSYINSPITFIHQIKHIIKVYLIFSILIIIPYYSYLNITLEVLLLVSLFFIYLMKYVNMKSYFLSFYIMYILFFNIYQYNYYTNHLLKVIVYIPYKLYYLVKKNQKSNHCYICFSFYLYQIPLYSKIIATIHTSYFILINCLFKFTPYELILTIIINLLNKVKLINCNNDLISLLISHQFLKIIINDIIDLYNAIQIKYINLHIFSVFNYIKTVYLLINIYFIHLLGIKQTTIDILWLKNINKNLLKKLYF</sequence>
<accession>A0A1Z1MNV9</accession>
<organism evidence="2">
    <name type="scientific">Lophocladia kuetzingii</name>
    <dbReference type="NCBI Taxonomy" id="675577"/>
    <lineage>
        <taxon>Eukaryota</taxon>
        <taxon>Rhodophyta</taxon>
        <taxon>Florideophyceae</taxon>
        <taxon>Rhodymeniophycidae</taxon>
        <taxon>Ceramiales</taxon>
        <taxon>Rhodomelaceae</taxon>
        <taxon>Lophothalieae</taxon>
        <taxon>Lophocladia</taxon>
    </lineage>
</organism>
<dbReference type="EMBL" id="MF101448">
    <property type="protein sequence ID" value="ARW67626.1"/>
    <property type="molecule type" value="Genomic_DNA"/>
</dbReference>
<gene>
    <name evidence="2" type="primary">ConsOrf4</name>
</gene>
<proteinExistence type="predicted"/>
<protein>
    <submittedName>
        <fullName evidence="2">Uncharacterized protein</fullName>
    </submittedName>
</protein>
<feature type="transmembrane region" description="Helical" evidence="1">
    <location>
        <begin position="67"/>
        <end position="85"/>
    </location>
</feature>
<keyword evidence="1" id="KW-1133">Transmembrane helix</keyword>
<feature type="transmembrane region" description="Helical" evidence="1">
    <location>
        <begin position="116"/>
        <end position="135"/>
    </location>
</feature>
<reference evidence="2" key="1">
    <citation type="journal article" date="2017" name="J. Phycol.">
        <title>Analysis of chloroplast genomes and a supermatrix inform reclassification of the Rhodomelaceae (Rhodophyta).</title>
        <authorList>
            <person name="Diaz-Tapia P."/>
            <person name="Maggs C.A."/>
            <person name="West J.A."/>
            <person name="Verbruggen H."/>
        </authorList>
    </citation>
    <scope>NUCLEOTIDE SEQUENCE</scope>
    <source>
        <strain evidence="2">PD1509</strain>
    </source>
</reference>
<evidence type="ECO:0000313" key="2">
    <source>
        <dbReference type="EMBL" id="ARW67626.1"/>
    </source>
</evidence>
<keyword evidence="1" id="KW-0472">Membrane</keyword>
<feature type="transmembrane region" description="Helical" evidence="1">
    <location>
        <begin position="141"/>
        <end position="165"/>
    </location>
</feature>
<feature type="transmembrane region" description="Helical" evidence="1">
    <location>
        <begin position="20"/>
        <end position="38"/>
    </location>
</feature>
<evidence type="ECO:0000256" key="1">
    <source>
        <dbReference type="SAM" id="Phobius"/>
    </source>
</evidence>
<keyword evidence="2" id="KW-0934">Plastid</keyword>
<dbReference type="AlphaFoldDB" id="A0A1Z1MNV9"/>
<name>A0A1Z1MNV9_9FLOR</name>
<keyword evidence="2" id="KW-0150">Chloroplast</keyword>
<feature type="transmembrane region" description="Helical" evidence="1">
    <location>
        <begin position="221"/>
        <end position="244"/>
    </location>
</feature>
<dbReference type="GeneID" id="33360977"/>
<dbReference type="RefSeq" id="YP_009398440.1">
    <property type="nucleotide sequence ID" value="NC_035292.1"/>
</dbReference>
<geneLocation type="chloroplast" evidence="2"/>